<evidence type="ECO:0000313" key="2">
    <source>
        <dbReference type="Proteomes" id="UP000179807"/>
    </source>
</evidence>
<accession>A0A1J4JXL2</accession>
<proteinExistence type="predicted"/>
<sequence>MASHIKEILDLALDDPMMYNSYPSMNQQTNLFHGENSPYISAIETVSYCNTESFANTQQQTDSQDTLSKKAFILLANGPIILIDALLENYTFLLKATELLSRPSIPTFLASRLATIFSNICLKSEENSINSIGLMVLLLKYIEDSAVFDLFHTICSKKNKLKKMQFAIAQTDIDVFILNELIAYDATIEKKHNLCLMIQDCLKNSRLTHKFTNVRVLQALVNLMNTSNTQLLNQVWQTISLMVCQKLVTKMQCIYNRALEILIEPFDTLHIYHTSIFEFLAKVVQLRTSFFTETHKSQICQIILRLFVQFPNSTNLMTAMFRFIRNSLFNKEFAHKVLNSFIVLFVIESQSEARTAASASALLFLGDLERMKTSSIMINKFLTGNAQYMHFCKTFFKNYLEELPIPYGGTTITRYVKREKNADAKDVKK</sequence>
<dbReference type="RefSeq" id="XP_068355406.1">
    <property type="nucleotide sequence ID" value="XM_068507472.1"/>
</dbReference>
<comment type="caution">
    <text evidence="1">The sequence shown here is derived from an EMBL/GenBank/DDBJ whole genome shotgun (WGS) entry which is preliminary data.</text>
</comment>
<dbReference type="Proteomes" id="UP000179807">
    <property type="component" value="Unassembled WGS sequence"/>
</dbReference>
<keyword evidence="2" id="KW-1185">Reference proteome</keyword>
<gene>
    <name evidence="1" type="ORF">TRFO_30633</name>
</gene>
<protein>
    <submittedName>
        <fullName evidence="1">Uncharacterized protein</fullName>
    </submittedName>
</protein>
<evidence type="ECO:0000313" key="1">
    <source>
        <dbReference type="EMBL" id="OHT02270.1"/>
    </source>
</evidence>
<name>A0A1J4JXL2_9EUKA</name>
<dbReference type="EMBL" id="MLAK01000873">
    <property type="protein sequence ID" value="OHT02270.1"/>
    <property type="molecule type" value="Genomic_DNA"/>
</dbReference>
<organism evidence="1 2">
    <name type="scientific">Tritrichomonas foetus</name>
    <dbReference type="NCBI Taxonomy" id="1144522"/>
    <lineage>
        <taxon>Eukaryota</taxon>
        <taxon>Metamonada</taxon>
        <taxon>Parabasalia</taxon>
        <taxon>Tritrichomonadida</taxon>
        <taxon>Tritrichomonadidae</taxon>
        <taxon>Tritrichomonas</taxon>
    </lineage>
</organism>
<dbReference type="GeneID" id="94842176"/>
<dbReference type="AlphaFoldDB" id="A0A1J4JXL2"/>
<dbReference type="VEuPathDB" id="TrichDB:TRFO_30633"/>
<reference evidence="1" key="1">
    <citation type="submission" date="2016-10" db="EMBL/GenBank/DDBJ databases">
        <authorList>
            <person name="Benchimol M."/>
            <person name="Almeida L.G."/>
            <person name="Vasconcelos A.T."/>
            <person name="Perreira-Neves A."/>
            <person name="Rosa I.A."/>
            <person name="Tasca T."/>
            <person name="Bogo M.R."/>
            <person name="de Souza W."/>
        </authorList>
    </citation>
    <scope>NUCLEOTIDE SEQUENCE [LARGE SCALE GENOMIC DNA]</scope>
    <source>
        <strain evidence="1">K</strain>
    </source>
</reference>